<gene>
    <name evidence="3" type="ORF">EVAR_64200_1</name>
</gene>
<dbReference type="OrthoDB" id="8182512at2759"/>
<keyword evidence="4" id="KW-1185">Reference proteome</keyword>
<dbReference type="STRING" id="151549.A0A4C1YYC8"/>
<evidence type="ECO:0000313" key="3">
    <source>
        <dbReference type="EMBL" id="GBP81491.1"/>
    </source>
</evidence>
<protein>
    <recommendedName>
        <fullName evidence="2">Ska2 N-terminal domain-containing protein</fullName>
    </recommendedName>
</protein>
<evidence type="ECO:0000259" key="2">
    <source>
        <dbReference type="Pfam" id="PF16740"/>
    </source>
</evidence>
<reference evidence="3 4" key="1">
    <citation type="journal article" date="2019" name="Commun. Biol.">
        <title>The bagworm genome reveals a unique fibroin gene that provides high tensile strength.</title>
        <authorList>
            <person name="Kono N."/>
            <person name="Nakamura H."/>
            <person name="Ohtoshi R."/>
            <person name="Tomita M."/>
            <person name="Numata K."/>
            <person name="Arakawa K."/>
        </authorList>
    </citation>
    <scope>NUCLEOTIDE SEQUENCE [LARGE SCALE GENOMIC DNA]</scope>
</reference>
<dbReference type="Proteomes" id="UP000299102">
    <property type="component" value="Unassembled WGS sequence"/>
</dbReference>
<feature type="coiled-coil region" evidence="1">
    <location>
        <begin position="80"/>
        <end position="117"/>
    </location>
</feature>
<dbReference type="InterPro" id="IPR042091">
    <property type="entry name" value="Ska2_N"/>
</dbReference>
<keyword evidence="1" id="KW-0175">Coiled coil</keyword>
<dbReference type="Gene3D" id="6.10.250.1380">
    <property type="match status" value="1"/>
</dbReference>
<evidence type="ECO:0000256" key="1">
    <source>
        <dbReference type="SAM" id="Coils"/>
    </source>
</evidence>
<accession>A0A4C1YYC8</accession>
<name>A0A4C1YYC8_EUMVA</name>
<organism evidence="3 4">
    <name type="scientific">Eumeta variegata</name>
    <name type="common">Bagworm moth</name>
    <name type="synonym">Eumeta japonica</name>
    <dbReference type="NCBI Taxonomy" id="151549"/>
    <lineage>
        <taxon>Eukaryota</taxon>
        <taxon>Metazoa</taxon>
        <taxon>Ecdysozoa</taxon>
        <taxon>Arthropoda</taxon>
        <taxon>Hexapoda</taxon>
        <taxon>Insecta</taxon>
        <taxon>Pterygota</taxon>
        <taxon>Neoptera</taxon>
        <taxon>Endopterygota</taxon>
        <taxon>Lepidoptera</taxon>
        <taxon>Glossata</taxon>
        <taxon>Ditrysia</taxon>
        <taxon>Tineoidea</taxon>
        <taxon>Psychidae</taxon>
        <taxon>Oiketicinae</taxon>
        <taxon>Eumeta</taxon>
    </lineage>
</organism>
<dbReference type="Pfam" id="PF16740">
    <property type="entry name" value="SKA2"/>
    <property type="match status" value="1"/>
</dbReference>
<feature type="domain" description="Ska2 N-terminal" evidence="2">
    <location>
        <begin position="50"/>
        <end position="134"/>
    </location>
</feature>
<dbReference type="AlphaFoldDB" id="A0A4C1YYC8"/>
<proteinExistence type="predicted"/>
<evidence type="ECO:0000313" key="4">
    <source>
        <dbReference type="Proteomes" id="UP000299102"/>
    </source>
</evidence>
<comment type="caution">
    <text evidence="3">The sequence shown here is derived from an EMBL/GenBank/DDBJ whole genome shotgun (WGS) entry which is preliminary data.</text>
</comment>
<dbReference type="EMBL" id="BGZK01001514">
    <property type="protein sequence ID" value="GBP81491.1"/>
    <property type="molecule type" value="Genomic_DNA"/>
</dbReference>
<sequence>MHRPMEWKREIARSALSLARSAQAERDNESCFFVCAAGVHRLIRRFHVKHTDAQLDMVAWKLDESDKEMVVSGDNQDLCVMNLLKSVTEVRNDYQNLRKELMEVQALQRELSDKLRRQLRHVHGKFAQLRERLAAANAQ</sequence>